<dbReference type="AlphaFoldDB" id="A0A8H9IDH3"/>
<reference evidence="2" key="1">
    <citation type="journal article" date="2014" name="Int. J. Syst. Evol. Microbiol.">
        <title>Complete genome sequence of Corynebacterium casei LMG S-19264T (=DSM 44701T), isolated from a smear-ripened cheese.</title>
        <authorList>
            <consortium name="US DOE Joint Genome Institute (JGI-PGF)"/>
            <person name="Walter F."/>
            <person name="Albersmeier A."/>
            <person name="Kalinowski J."/>
            <person name="Ruckert C."/>
        </authorList>
    </citation>
    <scope>NUCLEOTIDE SEQUENCE</scope>
    <source>
        <strain evidence="2">KCTC 32337</strain>
    </source>
</reference>
<feature type="signal peptide" evidence="1">
    <location>
        <begin position="1"/>
        <end position="18"/>
    </location>
</feature>
<evidence type="ECO:0000313" key="2">
    <source>
        <dbReference type="EMBL" id="GGZ75652.1"/>
    </source>
</evidence>
<evidence type="ECO:0000313" key="3">
    <source>
        <dbReference type="Proteomes" id="UP000622604"/>
    </source>
</evidence>
<dbReference type="EMBL" id="BMZC01000012">
    <property type="protein sequence ID" value="GGZ75652.1"/>
    <property type="molecule type" value="Genomic_DNA"/>
</dbReference>
<sequence length="103" mass="10907">MKKFVFLVVLMFSTAAVYSEEAPTESPETDASLGAVAAQLLLQSLAENIERNIEGAKIESGELAKLVRALSGVSIKDIEKHGICGGKNSELRKLLGSDACGKI</sequence>
<reference evidence="2" key="2">
    <citation type="submission" date="2020-09" db="EMBL/GenBank/DDBJ databases">
        <authorList>
            <person name="Sun Q."/>
            <person name="Kim S."/>
        </authorList>
    </citation>
    <scope>NUCLEOTIDE SEQUENCE</scope>
    <source>
        <strain evidence="2">KCTC 32337</strain>
    </source>
</reference>
<organism evidence="2 3">
    <name type="scientific">Paraglaciecola chathamensis</name>
    <dbReference type="NCBI Taxonomy" id="368405"/>
    <lineage>
        <taxon>Bacteria</taxon>
        <taxon>Pseudomonadati</taxon>
        <taxon>Pseudomonadota</taxon>
        <taxon>Gammaproteobacteria</taxon>
        <taxon>Alteromonadales</taxon>
        <taxon>Alteromonadaceae</taxon>
        <taxon>Paraglaciecola</taxon>
    </lineage>
</organism>
<comment type="caution">
    <text evidence="2">The sequence shown here is derived from an EMBL/GenBank/DDBJ whole genome shotgun (WGS) entry which is preliminary data.</text>
</comment>
<feature type="chain" id="PRO_5034504183" description="Secreted protein" evidence="1">
    <location>
        <begin position="19"/>
        <end position="103"/>
    </location>
</feature>
<name>A0A8H9IDH3_9ALTE</name>
<evidence type="ECO:0008006" key="4">
    <source>
        <dbReference type="Google" id="ProtNLM"/>
    </source>
</evidence>
<dbReference type="RefSeq" id="WP_191866909.1">
    <property type="nucleotide sequence ID" value="NZ_BMZC01000012.1"/>
</dbReference>
<evidence type="ECO:0000256" key="1">
    <source>
        <dbReference type="SAM" id="SignalP"/>
    </source>
</evidence>
<accession>A0A8H9IDH3</accession>
<dbReference type="Proteomes" id="UP000622604">
    <property type="component" value="Unassembled WGS sequence"/>
</dbReference>
<keyword evidence="1" id="KW-0732">Signal</keyword>
<protein>
    <recommendedName>
        <fullName evidence="4">Secreted protein</fullName>
    </recommendedName>
</protein>
<proteinExistence type="predicted"/>
<gene>
    <name evidence="2" type="ORF">GCM10011274_37470</name>
</gene>